<dbReference type="InterPro" id="IPR052021">
    <property type="entry name" value="Type-I_RS_S_subunit"/>
</dbReference>
<dbReference type="InterPro" id="IPR044946">
    <property type="entry name" value="Restrct_endonuc_typeI_TRD_sf"/>
</dbReference>
<evidence type="ECO:0000313" key="6">
    <source>
        <dbReference type="Proteomes" id="UP001198983"/>
    </source>
</evidence>
<comment type="similarity">
    <text evidence="1">Belongs to the type-I restriction system S methylase family.</text>
</comment>
<gene>
    <name evidence="5" type="ORF">JW646_16525</name>
</gene>
<evidence type="ECO:0000313" key="5">
    <source>
        <dbReference type="EMBL" id="UEL47217.1"/>
    </source>
</evidence>
<sequence length="438" mass="49964">MRVSAEFKEVKSIGRIPIDWEVKSFLEAVEILDFRGKTPLKLGMKWGGDIPALSANNVKMGYIDFNLPTHYGSLELYNNWMTKGDINKGDIILTTEAPAGNVAVIEDDRKYILSQRVIGIKTDNILINNYFLKYYFMSEFFKEYLNQFTTGSTVVGISQKSLAYLNIPIPSIKEQEKISKILSNVDMNIEKTEAAIAKYKQVKKGLMDDLLTGKVRIKGGKKFRETRFKEVKGIGKIPWDWEVKALLDISTQIKDGTHGTHKDVEKGIPLLSAKDINNGKMNIPDDCRRISRDDYSSIHKNYRLEKNDLLITIVGTIGRTAIIEDNNIEFTFQRSVGIVRIKDEDFYKYVYYYMNLEQYQNQLDKLVNASAQGGIYLGSLGGTFIAKPSFEEQQSIAIILENQDQLINKEEKYLEKLNKLKIGLMEDLLTGKVRVDVD</sequence>
<accession>A0AAX2ZFS3</accession>
<dbReference type="RefSeq" id="WP_228415698.1">
    <property type="nucleotide sequence ID" value="NZ_CP081135.1"/>
</dbReference>
<feature type="domain" description="Type I restriction modification DNA specificity" evidence="4">
    <location>
        <begin position="240"/>
        <end position="417"/>
    </location>
</feature>
<reference evidence="5 6" key="1">
    <citation type="journal article" date="2023" name="Int. J. Syst. Evol. Microbiol.">
        <title>Terrisporobacter hibernicus sp. nov., isolated from bovine faeces in Northern Ireland.</title>
        <authorList>
            <person name="Mitchell M."/>
            <person name="Nguyen S.V."/>
            <person name="Connor M."/>
            <person name="Fairley D.J."/>
            <person name="Donoghue O."/>
            <person name="Marshall H."/>
            <person name="Koolman L."/>
            <person name="McMullan G."/>
            <person name="Schaffer K.E."/>
            <person name="McGrath J.W."/>
            <person name="Fanning S."/>
        </authorList>
    </citation>
    <scope>NUCLEOTIDE SEQUENCE [LARGE SCALE GENOMIC DNA]</scope>
    <source>
        <strain evidence="5 6">MCA3</strain>
    </source>
</reference>
<dbReference type="REBASE" id="590311">
    <property type="entry name" value="S.TspMCA3ORF16520P"/>
</dbReference>
<feature type="domain" description="Type I restriction modification DNA specificity" evidence="4">
    <location>
        <begin position="17"/>
        <end position="193"/>
    </location>
</feature>
<protein>
    <submittedName>
        <fullName evidence="5">Restriction endonuclease subunit S</fullName>
    </submittedName>
</protein>
<dbReference type="PANTHER" id="PTHR30408:SF12">
    <property type="entry name" value="TYPE I RESTRICTION ENZYME MJAVIII SPECIFICITY SUBUNIT"/>
    <property type="match status" value="1"/>
</dbReference>
<name>A0AAX2ZFS3_9FIRM</name>
<evidence type="ECO:0000259" key="4">
    <source>
        <dbReference type="Pfam" id="PF01420"/>
    </source>
</evidence>
<dbReference type="GO" id="GO:0003677">
    <property type="term" value="F:DNA binding"/>
    <property type="evidence" value="ECO:0007669"/>
    <property type="project" value="UniProtKB-KW"/>
</dbReference>
<dbReference type="Gene3D" id="3.90.220.20">
    <property type="entry name" value="DNA methylase specificity domains"/>
    <property type="match status" value="2"/>
</dbReference>
<keyword evidence="3" id="KW-0238">DNA-binding</keyword>
<dbReference type="InterPro" id="IPR000055">
    <property type="entry name" value="Restrct_endonuc_typeI_TRD"/>
</dbReference>
<dbReference type="AlphaFoldDB" id="A0AAX2ZFS3"/>
<dbReference type="PANTHER" id="PTHR30408">
    <property type="entry name" value="TYPE-1 RESTRICTION ENZYME ECOKI SPECIFICITY PROTEIN"/>
    <property type="match status" value="1"/>
</dbReference>
<keyword evidence="2" id="KW-0680">Restriction system</keyword>
<keyword evidence="5" id="KW-0255">Endonuclease</keyword>
<dbReference type="EMBL" id="CP081135">
    <property type="protein sequence ID" value="UEL47217.1"/>
    <property type="molecule type" value="Genomic_DNA"/>
</dbReference>
<proteinExistence type="inferred from homology"/>
<dbReference type="Pfam" id="PF01420">
    <property type="entry name" value="Methylase_S"/>
    <property type="match status" value="2"/>
</dbReference>
<dbReference type="Proteomes" id="UP001198983">
    <property type="component" value="Chromosome"/>
</dbReference>
<dbReference type="KEGG" id="tem:JW646_16525"/>
<keyword evidence="6" id="KW-1185">Reference proteome</keyword>
<dbReference type="GO" id="GO:0004519">
    <property type="term" value="F:endonuclease activity"/>
    <property type="evidence" value="ECO:0007669"/>
    <property type="project" value="UniProtKB-KW"/>
</dbReference>
<keyword evidence="5" id="KW-0540">Nuclease</keyword>
<dbReference type="GO" id="GO:0009307">
    <property type="term" value="P:DNA restriction-modification system"/>
    <property type="evidence" value="ECO:0007669"/>
    <property type="project" value="UniProtKB-KW"/>
</dbReference>
<evidence type="ECO:0000256" key="1">
    <source>
        <dbReference type="ARBA" id="ARBA00010923"/>
    </source>
</evidence>
<keyword evidence="5" id="KW-0378">Hydrolase</keyword>
<organism evidence="5 6">
    <name type="scientific">Terrisporobacter hibernicus</name>
    <dbReference type="NCBI Taxonomy" id="2813371"/>
    <lineage>
        <taxon>Bacteria</taxon>
        <taxon>Bacillati</taxon>
        <taxon>Bacillota</taxon>
        <taxon>Clostridia</taxon>
        <taxon>Peptostreptococcales</taxon>
        <taxon>Peptostreptococcaceae</taxon>
        <taxon>Terrisporobacter</taxon>
    </lineage>
</organism>
<evidence type="ECO:0000256" key="3">
    <source>
        <dbReference type="ARBA" id="ARBA00023125"/>
    </source>
</evidence>
<dbReference type="CDD" id="cd17246">
    <property type="entry name" value="RMtype1_S_SonII-TRD2-CR2_like"/>
    <property type="match status" value="1"/>
</dbReference>
<dbReference type="Gene3D" id="1.10.287.1120">
    <property type="entry name" value="Bipartite methylase S protein"/>
    <property type="match status" value="1"/>
</dbReference>
<dbReference type="SUPFAM" id="SSF116734">
    <property type="entry name" value="DNA methylase specificity domain"/>
    <property type="match status" value="2"/>
</dbReference>
<evidence type="ECO:0000256" key="2">
    <source>
        <dbReference type="ARBA" id="ARBA00022747"/>
    </source>
</evidence>